<accession>A0A5N0YYL1</accession>
<dbReference type="PROSITE" id="PS50943">
    <property type="entry name" value="HTH_CROC1"/>
    <property type="match status" value="1"/>
</dbReference>
<dbReference type="InterPro" id="IPR010982">
    <property type="entry name" value="Lambda_DNA-bd_dom_sf"/>
</dbReference>
<sequence length="187" mass="21607">MNRIKELRKEKKMTLIDLSNELNIPKSTLSRYENGDSEPKKDTLEKIANYFEVSVAYLLGASIYRTEINEKYLNTVDPFFDILMGLISDSENKISGSITDTLIRLSLAWMEVVDESSDGTACIAKDFAYASRIVSGIFIGDYSINSNHTELNPEEKKEQYYKDRKKLIKILDKYAFREIELFNETRD</sequence>
<dbReference type="EMBL" id="VYUT01000002">
    <property type="protein sequence ID" value="KAA9208071.1"/>
    <property type="molecule type" value="Genomic_DNA"/>
</dbReference>
<keyword evidence="1" id="KW-0238">DNA-binding</keyword>
<proteinExistence type="predicted"/>
<evidence type="ECO:0000259" key="2">
    <source>
        <dbReference type="PROSITE" id="PS50943"/>
    </source>
</evidence>
<dbReference type="GO" id="GO:0003677">
    <property type="term" value="F:DNA binding"/>
    <property type="evidence" value="ECO:0007669"/>
    <property type="project" value="UniProtKB-KW"/>
</dbReference>
<feature type="domain" description="HTH cro/C1-type" evidence="2">
    <location>
        <begin position="4"/>
        <end position="58"/>
    </location>
</feature>
<dbReference type="InterPro" id="IPR001387">
    <property type="entry name" value="Cro/C1-type_HTH"/>
</dbReference>
<reference evidence="3 4" key="1">
    <citation type="submission" date="2019-09" db="EMBL/GenBank/DDBJ databases">
        <title>Vancomyinc resistant enterococci isolated from farm animals in Switzerland.</title>
        <authorList>
            <person name="Stevens M.J.A."/>
            <person name="Stephan R."/>
            <person name="Morach M."/>
            <person name="Nuesch-Inderbinen M."/>
        </authorList>
    </citation>
    <scope>NUCLEOTIDE SEQUENCE [LARGE SCALE GENOMIC DNA]</scope>
    <source>
        <strain evidence="3 4">GH27</strain>
    </source>
</reference>
<evidence type="ECO:0000256" key="1">
    <source>
        <dbReference type="ARBA" id="ARBA00023125"/>
    </source>
</evidence>
<dbReference type="SMART" id="SM00530">
    <property type="entry name" value="HTH_XRE"/>
    <property type="match status" value="1"/>
</dbReference>
<organism evidence="3 4">
    <name type="scientific">Enterococcus durans</name>
    <dbReference type="NCBI Taxonomy" id="53345"/>
    <lineage>
        <taxon>Bacteria</taxon>
        <taxon>Bacillati</taxon>
        <taxon>Bacillota</taxon>
        <taxon>Bacilli</taxon>
        <taxon>Lactobacillales</taxon>
        <taxon>Enterococcaceae</taxon>
        <taxon>Enterococcus</taxon>
    </lineage>
</organism>
<dbReference type="PANTHER" id="PTHR46558:SF11">
    <property type="entry name" value="HTH-TYPE TRANSCRIPTIONAL REGULATOR XRE"/>
    <property type="match status" value="1"/>
</dbReference>
<name>A0A5N0YYL1_9ENTE</name>
<evidence type="ECO:0000313" key="3">
    <source>
        <dbReference type="EMBL" id="KAA9208071.1"/>
    </source>
</evidence>
<dbReference type="RefSeq" id="WP_104660218.1">
    <property type="nucleotide sequence ID" value="NZ_PTWL01000010.1"/>
</dbReference>
<dbReference type="Proteomes" id="UP000326078">
    <property type="component" value="Unassembled WGS sequence"/>
</dbReference>
<dbReference type="CDD" id="cd00093">
    <property type="entry name" value="HTH_XRE"/>
    <property type="match status" value="1"/>
</dbReference>
<evidence type="ECO:0000313" key="4">
    <source>
        <dbReference type="Proteomes" id="UP000326078"/>
    </source>
</evidence>
<dbReference type="PANTHER" id="PTHR46558">
    <property type="entry name" value="TRACRIPTIONAL REGULATORY PROTEIN-RELATED-RELATED"/>
    <property type="match status" value="1"/>
</dbReference>
<gene>
    <name evidence="3" type="ORF">F6X95_02045</name>
</gene>
<protein>
    <submittedName>
        <fullName evidence="3">Helix-turn-helix transcriptional regulator</fullName>
    </submittedName>
</protein>
<dbReference type="AlphaFoldDB" id="A0A5N0YYL1"/>
<comment type="caution">
    <text evidence="3">The sequence shown here is derived from an EMBL/GenBank/DDBJ whole genome shotgun (WGS) entry which is preliminary data.</text>
</comment>
<dbReference type="Pfam" id="PF01381">
    <property type="entry name" value="HTH_3"/>
    <property type="match status" value="1"/>
</dbReference>
<dbReference type="Gene3D" id="1.10.260.40">
    <property type="entry name" value="lambda repressor-like DNA-binding domains"/>
    <property type="match status" value="1"/>
</dbReference>
<dbReference type="SUPFAM" id="SSF47413">
    <property type="entry name" value="lambda repressor-like DNA-binding domains"/>
    <property type="match status" value="1"/>
</dbReference>